<sequence length="98" mass="10747">TLLNETPTNKSGAETTVQSEPLTNESSAETAVQDEPLSEESCTESTIRTIATRLRGGRRKKKATMKPYFRSKERLKVTDLAKTALSNQNNDTPNSSTS</sequence>
<evidence type="ECO:0000313" key="2">
    <source>
        <dbReference type="EMBL" id="CAG8711134.1"/>
    </source>
</evidence>
<reference evidence="2" key="1">
    <citation type="submission" date="2021-06" db="EMBL/GenBank/DDBJ databases">
        <authorList>
            <person name="Kallberg Y."/>
            <person name="Tangrot J."/>
            <person name="Rosling A."/>
        </authorList>
    </citation>
    <scope>NUCLEOTIDE SEQUENCE</scope>
    <source>
        <strain evidence="2">IN212</strain>
    </source>
</reference>
<evidence type="ECO:0000313" key="3">
    <source>
        <dbReference type="Proteomes" id="UP000789396"/>
    </source>
</evidence>
<gene>
    <name evidence="2" type="ORF">RFULGI_LOCUS10853</name>
</gene>
<dbReference type="Proteomes" id="UP000789396">
    <property type="component" value="Unassembled WGS sequence"/>
</dbReference>
<evidence type="ECO:0000256" key="1">
    <source>
        <dbReference type="SAM" id="MobiDB-lite"/>
    </source>
</evidence>
<name>A0A9N9HXN3_9GLOM</name>
<feature type="non-terminal residue" evidence="2">
    <location>
        <position position="1"/>
    </location>
</feature>
<feature type="compositionally biased region" description="Polar residues" evidence="1">
    <location>
        <begin position="1"/>
        <end position="30"/>
    </location>
</feature>
<proteinExistence type="predicted"/>
<keyword evidence="3" id="KW-1185">Reference proteome</keyword>
<comment type="caution">
    <text evidence="2">The sequence shown here is derived from an EMBL/GenBank/DDBJ whole genome shotgun (WGS) entry which is preliminary data.</text>
</comment>
<accession>A0A9N9HXN3</accession>
<dbReference type="EMBL" id="CAJVPZ010022307">
    <property type="protein sequence ID" value="CAG8711134.1"/>
    <property type="molecule type" value="Genomic_DNA"/>
</dbReference>
<protein>
    <submittedName>
        <fullName evidence="2">16584_t:CDS:1</fullName>
    </submittedName>
</protein>
<dbReference type="AlphaFoldDB" id="A0A9N9HXN3"/>
<feature type="region of interest" description="Disordered" evidence="1">
    <location>
        <begin position="1"/>
        <end position="44"/>
    </location>
</feature>
<organism evidence="2 3">
    <name type="scientific">Racocetra fulgida</name>
    <dbReference type="NCBI Taxonomy" id="60492"/>
    <lineage>
        <taxon>Eukaryota</taxon>
        <taxon>Fungi</taxon>
        <taxon>Fungi incertae sedis</taxon>
        <taxon>Mucoromycota</taxon>
        <taxon>Glomeromycotina</taxon>
        <taxon>Glomeromycetes</taxon>
        <taxon>Diversisporales</taxon>
        <taxon>Gigasporaceae</taxon>
        <taxon>Racocetra</taxon>
    </lineage>
</organism>
<dbReference type="OrthoDB" id="2396944at2759"/>